<feature type="domain" description="Radical SAM core" evidence="1">
    <location>
        <begin position="158"/>
        <end position="391"/>
    </location>
</feature>
<dbReference type="Gene3D" id="3.80.30.20">
    <property type="entry name" value="tm_1862 like domain"/>
    <property type="match status" value="1"/>
</dbReference>
<reference evidence="2 3" key="1">
    <citation type="submission" date="2020-08" db="EMBL/GenBank/DDBJ databases">
        <title>Genome public.</title>
        <authorList>
            <person name="Liu C."/>
            <person name="Sun Q."/>
        </authorList>
    </citation>
    <scope>NUCLEOTIDE SEQUENCE [LARGE SCALE GENOMIC DNA]</scope>
    <source>
        <strain evidence="2 3">NSJ-9</strain>
    </source>
</reference>
<dbReference type="InterPro" id="IPR023404">
    <property type="entry name" value="rSAM_horseshoe"/>
</dbReference>
<evidence type="ECO:0000313" key="2">
    <source>
        <dbReference type="EMBL" id="MBC5685643.1"/>
    </source>
</evidence>
<keyword evidence="3" id="KW-1185">Reference proteome</keyword>
<dbReference type="InterPro" id="IPR023995">
    <property type="entry name" value="HemZ"/>
</dbReference>
<accession>A0ABR7GDY7</accession>
<dbReference type="PANTHER" id="PTHR13932">
    <property type="entry name" value="COPROPORPHYRINIGEN III OXIDASE"/>
    <property type="match status" value="1"/>
</dbReference>
<dbReference type="Pfam" id="PF04055">
    <property type="entry name" value="Radical_SAM"/>
    <property type="match status" value="1"/>
</dbReference>
<dbReference type="RefSeq" id="WP_186853878.1">
    <property type="nucleotide sequence ID" value="NZ_JACOPG010000001.1"/>
</dbReference>
<dbReference type="InterPro" id="IPR034505">
    <property type="entry name" value="Coproporphyrinogen-III_oxidase"/>
</dbReference>
<dbReference type="SUPFAM" id="SSF102114">
    <property type="entry name" value="Radical SAM enzymes"/>
    <property type="match status" value="1"/>
</dbReference>
<dbReference type="EMBL" id="JACOPG010000001">
    <property type="protein sequence ID" value="MBC5685643.1"/>
    <property type="molecule type" value="Genomic_DNA"/>
</dbReference>
<evidence type="ECO:0000259" key="1">
    <source>
        <dbReference type="PROSITE" id="PS51918"/>
    </source>
</evidence>
<dbReference type="CDD" id="cd01335">
    <property type="entry name" value="Radical_SAM"/>
    <property type="match status" value="1"/>
</dbReference>
<dbReference type="PANTHER" id="PTHR13932:SF1">
    <property type="entry name" value="OXYGEN-INDEPENDENT COPROPORPHYRINOGEN-III OXIDASE-LIKE PROTEIN HEMZ"/>
    <property type="match status" value="1"/>
</dbReference>
<dbReference type="SFLD" id="SFLDF00310">
    <property type="entry name" value="oxygen-independent_coproporphy"/>
    <property type="match status" value="1"/>
</dbReference>
<dbReference type="InterPro" id="IPR058240">
    <property type="entry name" value="rSAM_sf"/>
</dbReference>
<dbReference type="NCBIfam" id="TIGR03994">
    <property type="entry name" value="rSAM_HemZ"/>
    <property type="match status" value="1"/>
</dbReference>
<dbReference type="SFLD" id="SFLDG01065">
    <property type="entry name" value="anaerobic_coproporphyrinogen-I"/>
    <property type="match status" value="1"/>
</dbReference>
<name>A0ABR7GDY7_9FIRM</name>
<keyword evidence="2" id="KW-0560">Oxidoreductase</keyword>
<proteinExistence type="predicted"/>
<dbReference type="SFLD" id="SFLDS00029">
    <property type="entry name" value="Radical_SAM"/>
    <property type="match status" value="1"/>
</dbReference>
<dbReference type="EC" id="1.3.98.3" evidence="2"/>
<comment type="caution">
    <text evidence="2">The sequence shown here is derived from an EMBL/GenBank/DDBJ whole genome shotgun (WGS) entry which is preliminary data.</text>
</comment>
<dbReference type="InterPro" id="IPR007197">
    <property type="entry name" value="rSAM"/>
</dbReference>
<dbReference type="InterPro" id="IPR006638">
    <property type="entry name" value="Elp3/MiaA/NifB-like_rSAM"/>
</dbReference>
<dbReference type="PROSITE" id="PS51918">
    <property type="entry name" value="RADICAL_SAM"/>
    <property type="match status" value="1"/>
</dbReference>
<sequence length="483" mass="55387">MITVKLNEANFEYDIYSLIKAFYPQEEILVDTNPKADQEKVSFSFAVTYAMEQITITWKIKDAETTRRCDVCYQDRKDTKNRLKRLLYEILQEISGRELPWGTLTGIRPTKIPLRMLEEGADETAIRTYMKDTYLISEEKETLCTEIAKKEHRLLAPVDYENGYSLYIGIPFCPSTCLYCSFTSYPIGIWKKRVDAYLEALFKEIDFVAEHFKDKVLDTIYIGGGTPTSLSADQLDRLLTKIEESLDLSDLLEFTVEAGRPDSITRDKLEALHRHGIGRISINPQTMNQKTLDLIGRHHTVEQVIDSFHLAREVGFATINMDLIVGLPGEHMEDVEHTMSVIKELDPDNLTVHSLAIKRSARLNLEWDKYQDLHMENSEKHMALAHRTAQALGMEPYYLYRQKNMTGNLENIGFAKEGKAGLYNILIMEEKQSIVALGAGAACKCVSDHGLTVTRCENVKDVGLYIERIDEMIERKRELFSER</sequence>
<gene>
    <name evidence="2" type="primary">hemZ</name>
    <name evidence="2" type="ORF">H8R94_03265</name>
</gene>
<dbReference type="Proteomes" id="UP000643810">
    <property type="component" value="Unassembled WGS sequence"/>
</dbReference>
<protein>
    <submittedName>
        <fullName evidence="2">Coproporphyrinogen dehydrogenase HemZ</fullName>
        <ecNumber evidence="2">1.3.98.3</ecNumber>
    </submittedName>
</protein>
<evidence type="ECO:0000313" key="3">
    <source>
        <dbReference type="Proteomes" id="UP000643810"/>
    </source>
</evidence>
<dbReference type="GO" id="GO:0051989">
    <property type="term" value="F:coproporphyrinogen dehydrogenase activity"/>
    <property type="evidence" value="ECO:0007669"/>
    <property type="project" value="UniProtKB-EC"/>
</dbReference>
<dbReference type="SFLD" id="SFLDG01082">
    <property type="entry name" value="B12-binding_domain_containing"/>
    <property type="match status" value="1"/>
</dbReference>
<organism evidence="2 3">
    <name type="scientific">Roseburia lenta</name>
    <dbReference type="NCBI Taxonomy" id="2763061"/>
    <lineage>
        <taxon>Bacteria</taxon>
        <taxon>Bacillati</taxon>
        <taxon>Bacillota</taxon>
        <taxon>Clostridia</taxon>
        <taxon>Lachnospirales</taxon>
        <taxon>Lachnospiraceae</taxon>
        <taxon>Roseburia</taxon>
    </lineage>
</organism>
<dbReference type="SMART" id="SM00729">
    <property type="entry name" value="Elp3"/>
    <property type="match status" value="1"/>
</dbReference>